<organism evidence="1 2">
    <name type="scientific">Dreissena polymorpha</name>
    <name type="common">Zebra mussel</name>
    <name type="synonym">Mytilus polymorpha</name>
    <dbReference type="NCBI Taxonomy" id="45954"/>
    <lineage>
        <taxon>Eukaryota</taxon>
        <taxon>Metazoa</taxon>
        <taxon>Spiralia</taxon>
        <taxon>Lophotrochozoa</taxon>
        <taxon>Mollusca</taxon>
        <taxon>Bivalvia</taxon>
        <taxon>Autobranchia</taxon>
        <taxon>Heteroconchia</taxon>
        <taxon>Euheterodonta</taxon>
        <taxon>Imparidentia</taxon>
        <taxon>Neoheterodontei</taxon>
        <taxon>Myida</taxon>
        <taxon>Dreissenoidea</taxon>
        <taxon>Dreissenidae</taxon>
        <taxon>Dreissena</taxon>
    </lineage>
</organism>
<name>A0A9D4F202_DREPO</name>
<gene>
    <name evidence="1" type="ORF">DPMN_166721</name>
</gene>
<proteinExistence type="predicted"/>
<comment type="caution">
    <text evidence="1">The sequence shown here is derived from an EMBL/GenBank/DDBJ whole genome shotgun (WGS) entry which is preliminary data.</text>
</comment>
<keyword evidence="2" id="KW-1185">Reference proteome</keyword>
<accession>A0A9D4F202</accession>
<reference evidence="1" key="1">
    <citation type="journal article" date="2019" name="bioRxiv">
        <title>The Genome of the Zebra Mussel, Dreissena polymorpha: A Resource for Invasive Species Research.</title>
        <authorList>
            <person name="McCartney M.A."/>
            <person name="Auch B."/>
            <person name="Kono T."/>
            <person name="Mallez S."/>
            <person name="Zhang Y."/>
            <person name="Obille A."/>
            <person name="Becker A."/>
            <person name="Abrahante J.E."/>
            <person name="Garbe J."/>
            <person name="Badalamenti J.P."/>
            <person name="Herman A."/>
            <person name="Mangelson H."/>
            <person name="Liachko I."/>
            <person name="Sullivan S."/>
            <person name="Sone E.D."/>
            <person name="Koren S."/>
            <person name="Silverstein K.A.T."/>
            <person name="Beckman K.B."/>
            <person name="Gohl D.M."/>
        </authorList>
    </citation>
    <scope>NUCLEOTIDE SEQUENCE</scope>
    <source>
        <strain evidence="1">Duluth1</strain>
        <tissue evidence="1">Whole animal</tissue>
    </source>
</reference>
<protein>
    <submittedName>
        <fullName evidence="1">Uncharacterized protein</fullName>
    </submittedName>
</protein>
<evidence type="ECO:0000313" key="2">
    <source>
        <dbReference type="Proteomes" id="UP000828390"/>
    </source>
</evidence>
<dbReference type="AlphaFoldDB" id="A0A9D4F202"/>
<sequence>MHDDSVLQVPSFSPCPRLQVAIWLCTVHKSVPEHWIAGAHQVVEDAASFHDGSDSCMVVSRITNLLARMPTAFSTTRLALDSR</sequence>
<dbReference type="EMBL" id="JAIWYP010000008">
    <property type="protein sequence ID" value="KAH3788576.1"/>
    <property type="molecule type" value="Genomic_DNA"/>
</dbReference>
<reference evidence="1" key="2">
    <citation type="submission" date="2020-11" db="EMBL/GenBank/DDBJ databases">
        <authorList>
            <person name="McCartney M.A."/>
            <person name="Auch B."/>
            <person name="Kono T."/>
            <person name="Mallez S."/>
            <person name="Becker A."/>
            <person name="Gohl D.M."/>
            <person name="Silverstein K.A.T."/>
            <person name="Koren S."/>
            <person name="Bechman K.B."/>
            <person name="Herman A."/>
            <person name="Abrahante J.E."/>
            <person name="Garbe J."/>
        </authorList>
    </citation>
    <scope>NUCLEOTIDE SEQUENCE</scope>
    <source>
        <strain evidence="1">Duluth1</strain>
        <tissue evidence="1">Whole animal</tissue>
    </source>
</reference>
<evidence type="ECO:0000313" key="1">
    <source>
        <dbReference type="EMBL" id="KAH3788576.1"/>
    </source>
</evidence>
<dbReference type="Proteomes" id="UP000828390">
    <property type="component" value="Unassembled WGS sequence"/>
</dbReference>